<reference evidence="1" key="1">
    <citation type="submission" date="2018-05" db="EMBL/GenBank/DDBJ databases">
        <authorList>
            <person name="Lanie J.A."/>
            <person name="Ng W.-L."/>
            <person name="Kazmierczak K.M."/>
            <person name="Andrzejewski T.M."/>
            <person name="Davidsen T.M."/>
            <person name="Wayne K.J."/>
            <person name="Tettelin H."/>
            <person name="Glass J.I."/>
            <person name="Rusch D."/>
            <person name="Podicherti R."/>
            <person name="Tsui H.-C.T."/>
            <person name="Winkler M.E."/>
        </authorList>
    </citation>
    <scope>NUCLEOTIDE SEQUENCE</scope>
</reference>
<sequence length="294" mass="34100">VVLGLFILLQNTSYAAKKYLLDGDWVLNKQTNCKDPILKLTIKKNKIKADKLKGKVNIKKNNLKLGKDLTGTFSSNFSIQLTSKTSECVYEFTKKEEWAASFGEIILSDEAKEMFDDHVEQSELLKVPLPSDNRVIKDYERFKDYRKNHLANNWRLTSYLWKENALGLKDVSKGQILTKDVCMKILAEFKVPKTGAKDKGIFQKCSRSFSDYAVINFDDGIQLYKELILKIATAKKDKWIYKDSGKDDFNPRDYELWGTLSPITMFYAVNYEEFNFTKEEHEAIQQYIKNKAMI</sequence>
<gene>
    <name evidence="1" type="ORF">METZ01_LOCUS210723</name>
</gene>
<dbReference type="AlphaFoldDB" id="A0A382F588"/>
<proteinExistence type="predicted"/>
<feature type="non-terminal residue" evidence="1">
    <location>
        <position position="294"/>
    </location>
</feature>
<accession>A0A382F588</accession>
<feature type="non-terminal residue" evidence="1">
    <location>
        <position position="1"/>
    </location>
</feature>
<organism evidence="1">
    <name type="scientific">marine metagenome</name>
    <dbReference type="NCBI Taxonomy" id="408172"/>
    <lineage>
        <taxon>unclassified sequences</taxon>
        <taxon>metagenomes</taxon>
        <taxon>ecological metagenomes</taxon>
    </lineage>
</organism>
<protein>
    <submittedName>
        <fullName evidence="1">Uncharacterized protein</fullName>
    </submittedName>
</protein>
<dbReference type="EMBL" id="UINC01047949">
    <property type="protein sequence ID" value="SVB57869.1"/>
    <property type="molecule type" value="Genomic_DNA"/>
</dbReference>
<name>A0A382F588_9ZZZZ</name>
<evidence type="ECO:0000313" key="1">
    <source>
        <dbReference type="EMBL" id="SVB57869.1"/>
    </source>
</evidence>